<dbReference type="KEGG" id="lbc:LACBIDRAFT_304538"/>
<feature type="domain" description="DUF6589" evidence="2">
    <location>
        <begin position="138"/>
        <end position="583"/>
    </location>
</feature>
<reference evidence="3 4" key="1">
    <citation type="journal article" date="2008" name="Nature">
        <title>The genome of Laccaria bicolor provides insights into mycorrhizal symbiosis.</title>
        <authorList>
            <person name="Martin F."/>
            <person name="Aerts A."/>
            <person name="Ahren D."/>
            <person name="Brun A."/>
            <person name="Danchin E.G.J."/>
            <person name="Duchaussoy F."/>
            <person name="Gibon J."/>
            <person name="Kohler A."/>
            <person name="Lindquist E."/>
            <person name="Pereda V."/>
            <person name="Salamov A."/>
            <person name="Shapiro H.J."/>
            <person name="Wuyts J."/>
            <person name="Blaudez D."/>
            <person name="Buee M."/>
            <person name="Brokstein P."/>
            <person name="Canbaeck B."/>
            <person name="Cohen D."/>
            <person name="Courty P.E."/>
            <person name="Coutinho P.M."/>
            <person name="Delaruelle C."/>
            <person name="Detter J.C."/>
            <person name="Deveau A."/>
            <person name="DiFazio S."/>
            <person name="Duplessis S."/>
            <person name="Fraissinet-Tachet L."/>
            <person name="Lucic E."/>
            <person name="Frey-Klett P."/>
            <person name="Fourrey C."/>
            <person name="Feussner I."/>
            <person name="Gay G."/>
            <person name="Grimwood J."/>
            <person name="Hoegger P.J."/>
            <person name="Jain P."/>
            <person name="Kilaru S."/>
            <person name="Labbe J."/>
            <person name="Lin Y.C."/>
            <person name="Legue V."/>
            <person name="Le Tacon F."/>
            <person name="Marmeisse R."/>
            <person name="Melayah D."/>
            <person name="Montanini B."/>
            <person name="Muratet M."/>
            <person name="Nehls U."/>
            <person name="Niculita-Hirzel H."/>
            <person name="Oudot-Le Secq M.P."/>
            <person name="Peter M."/>
            <person name="Quesneville H."/>
            <person name="Rajashekar B."/>
            <person name="Reich M."/>
            <person name="Rouhier N."/>
            <person name="Schmutz J."/>
            <person name="Yin T."/>
            <person name="Chalot M."/>
            <person name="Henrissat B."/>
            <person name="Kuees U."/>
            <person name="Lucas S."/>
            <person name="Van de Peer Y."/>
            <person name="Podila G.K."/>
            <person name="Polle A."/>
            <person name="Pukkila P.J."/>
            <person name="Richardson P.M."/>
            <person name="Rouze P."/>
            <person name="Sanders I.R."/>
            <person name="Stajich J.E."/>
            <person name="Tunlid A."/>
            <person name="Tuskan G."/>
            <person name="Grigoriev I.V."/>
        </authorList>
    </citation>
    <scope>NUCLEOTIDE SEQUENCE [LARGE SCALE GENOMIC DNA]</scope>
    <source>
        <strain evidence="4">S238N-H82 / ATCC MYA-4686</strain>
    </source>
</reference>
<dbReference type="EMBL" id="DS547118">
    <property type="protein sequence ID" value="EDR04460.1"/>
    <property type="molecule type" value="Genomic_DNA"/>
</dbReference>
<sequence length="768" mass="86001">MRSSCTRGVKVAVTATMGVSRGRNARTIPNELYFFRKESPQCDTQCASSTKTDKQREPNSGFRRTPSMKCRKTACKVAATGLFVSCYDNINMMIHVAEQILGWKNAQENGTCATIIPLHNATLEGLSTERLDEAIMTAPPLMLEDLELNEAESELMNCALVHTILSVIVRYGGEGFEQWKADLDKSCPQSAETIGVHQTSLHPLPAMEIDENTITGNVEVIDTIFTELHLDQGHEDFTKFVKIIAGDQLTIVRQRSILNVRVGHESGADAWKHIVLMPGLFHAKIADCHGLLQVHFGKSSTRSPGSLAFHNTCLDRIPIVLTSLPSFHVCRDLSMVSLYARILHCLLLVSGTSTLEEYISKKPTWEAMSIHARKILETYANADRVQELREPRIVEERKRDAEKKAEKKSDIPPKSEATAQSKKPQEVPLPHIPKGDMVFENASLFMRDALLTRLFSDAIKSGDSGLIILVLKLWSFAYWGSGRLKYAHEMLHLLHNLVNVWTSQLRKIIVQNWLLNPTGKANAFVEIDLVQEHLNFWIKKVYKANGDGHSWEWLSLVSLCIDVLWRLAKKIHGELGSQLGSKHTIPDLHKDIQTLMDALNEHEVYVVKEGRVLDANDTPMPNVISTGLAALAHGNATNPLAEFNAQYDSLRERRKLVPISDLCPISANMRHPESSTAVPIPVITEQIPANETGLEDEYEGLPKLAITSDSEDEEDREDPYDEDLFADSPTLRRLEEEDVALEMDDLVLDDPGMDWDSDEQGDSDEDLD</sequence>
<proteinExistence type="predicted"/>
<dbReference type="STRING" id="486041.B0DLV0"/>
<dbReference type="InterPro" id="IPR046496">
    <property type="entry name" value="DUF6589"/>
</dbReference>
<feature type="compositionally biased region" description="Acidic residues" evidence="1">
    <location>
        <begin position="709"/>
        <end position="725"/>
    </location>
</feature>
<keyword evidence="4" id="KW-1185">Reference proteome</keyword>
<dbReference type="OrthoDB" id="2496395at2759"/>
<evidence type="ECO:0000259" key="2">
    <source>
        <dbReference type="Pfam" id="PF20231"/>
    </source>
</evidence>
<dbReference type="GeneID" id="6080526"/>
<protein>
    <submittedName>
        <fullName evidence="3">Predicted protein</fullName>
    </submittedName>
</protein>
<evidence type="ECO:0000256" key="1">
    <source>
        <dbReference type="SAM" id="MobiDB-lite"/>
    </source>
</evidence>
<organism evidence="4">
    <name type="scientific">Laccaria bicolor (strain S238N-H82 / ATCC MYA-4686)</name>
    <name type="common">Bicoloured deceiver</name>
    <name type="synonym">Laccaria laccata var. bicolor</name>
    <dbReference type="NCBI Taxonomy" id="486041"/>
    <lineage>
        <taxon>Eukaryota</taxon>
        <taxon>Fungi</taxon>
        <taxon>Dikarya</taxon>
        <taxon>Basidiomycota</taxon>
        <taxon>Agaricomycotina</taxon>
        <taxon>Agaricomycetes</taxon>
        <taxon>Agaricomycetidae</taxon>
        <taxon>Agaricales</taxon>
        <taxon>Agaricineae</taxon>
        <taxon>Hydnangiaceae</taxon>
        <taxon>Laccaria</taxon>
    </lineage>
</organism>
<accession>B0DLV0</accession>
<feature type="compositionally biased region" description="Basic and acidic residues" evidence="1">
    <location>
        <begin position="396"/>
        <end position="413"/>
    </location>
</feature>
<feature type="compositionally biased region" description="Acidic residues" evidence="1">
    <location>
        <begin position="736"/>
        <end position="768"/>
    </location>
</feature>
<evidence type="ECO:0000313" key="3">
    <source>
        <dbReference type="EMBL" id="EDR04460.1"/>
    </source>
</evidence>
<dbReference type="Proteomes" id="UP000001194">
    <property type="component" value="Unassembled WGS sequence"/>
</dbReference>
<dbReference type="RefSeq" id="XP_001884979.1">
    <property type="nucleotide sequence ID" value="XM_001884944.1"/>
</dbReference>
<evidence type="ECO:0000313" key="4">
    <source>
        <dbReference type="Proteomes" id="UP000001194"/>
    </source>
</evidence>
<dbReference type="HOGENOM" id="CLU_007061_2_1_1"/>
<feature type="region of interest" description="Disordered" evidence="1">
    <location>
        <begin position="396"/>
        <end position="431"/>
    </location>
</feature>
<dbReference type="InParanoid" id="B0DLV0"/>
<name>B0DLV0_LACBS</name>
<gene>
    <name evidence="3" type="ORF">LACBIDRAFT_304538</name>
</gene>
<dbReference type="Pfam" id="PF20231">
    <property type="entry name" value="DUF6589"/>
    <property type="match status" value="1"/>
</dbReference>
<feature type="region of interest" description="Disordered" evidence="1">
    <location>
        <begin position="707"/>
        <end position="768"/>
    </location>
</feature>
<feature type="region of interest" description="Disordered" evidence="1">
    <location>
        <begin position="43"/>
        <end position="65"/>
    </location>
</feature>
<dbReference type="AlphaFoldDB" id="B0DLV0"/>